<feature type="compositionally biased region" description="Basic and acidic residues" evidence="1">
    <location>
        <begin position="49"/>
        <end position="60"/>
    </location>
</feature>
<gene>
    <name evidence="2" type="ORF">ABCQ75_07555</name>
</gene>
<feature type="compositionally biased region" description="Basic and acidic residues" evidence="1">
    <location>
        <begin position="73"/>
        <end position="88"/>
    </location>
</feature>
<protein>
    <submittedName>
        <fullName evidence="2">Uncharacterized protein</fullName>
    </submittedName>
</protein>
<accession>A0ABU9X0M5</accession>
<feature type="compositionally biased region" description="Basic and acidic residues" evidence="1">
    <location>
        <begin position="1"/>
        <end position="22"/>
    </location>
</feature>
<organism evidence="2 3">
    <name type="scientific">Sinomonas halotolerans</name>
    <dbReference type="NCBI Taxonomy" id="1644133"/>
    <lineage>
        <taxon>Bacteria</taxon>
        <taxon>Bacillati</taxon>
        <taxon>Actinomycetota</taxon>
        <taxon>Actinomycetes</taxon>
        <taxon>Micrococcales</taxon>
        <taxon>Micrococcaceae</taxon>
        <taxon>Sinomonas</taxon>
    </lineage>
</organism>
<name>A0ABU9X0M5_9MICC</name>
<evidence type="ECO:0000313" key="2">
    <source>
        <dbReference type="EMBL" id="MEN2744394.1"/>
    </source>
</evidence>
<keyword evidence="3" id="KW-1185">Reference proteome</keyword>
<reference evidence="2 3" key="1">
    <citation type="submission" date="2024-05" db="EMBL/GenBank/DDBJ databases">
        <title>Sinomonas sp. nov., isolated from a waste landfill.</title>
        <authorList>
            <person name="Zhao Y."/>
        </authorList>
    </citation>
    <scope>NUCLEOTIDE SEQUENCE [LARGE SCALE GENOMIC DNA]</scope>
    <source>
        <strain evidence="2 3">CCTCC AB2014300</strain>
    </source>
</reference>
<proteinExistence type="predicted"/>
<evidence type="ECO:0000256" key="1">
    <source>
        <dbReference type="SAM" id="MobiDB-lite"/>
    </source>
</evidence>
<dbReference type="Proteomes" id="UP001422074">
    <property type="component" value="Unassembled WGS sequence"/>
</dbReference>
<sequence>MIERGSDKHGPHLDDQMKHESEGDIQGGRPAHAEEWKDKEPFPDETDDIETRAAVDRDLGAEGTGAQQPSAPAEDRGQRQDPGQGKDQ</sequence>
<comment type="caution">
    <text evidence="2">The sequence shown here is derived from an EMBL/GenBank/DDBJ whole genome shotgun (WGS) entry which is preliminary data.</text>
</comment>
<dbReference type="EMBL" id="JBDFRB010000005">
    <property type="protein sequence ID" value="MEN2744394.1"/>
    <property type="molecule type" value="Genomic_DNA"/>
</dbReference>
<dbReference type="RefSeq" id="WP_345884386.1">
    <property type="nucleotide sequence ID" value="NZ_JBDFRB010000005.1"/>
</dbReference>
<evidence type="ECO:0000313" key="3">
    <source>
        <dbReference type="Proteomes" id="UP001422074"/>
    </source>
</evidence>
<feature type="region of interest" description="Disordered" evidence="1">
    <location>
        <begin position="1"/>
        <end position="88"/>
    </location>
</feature>
<feature type="compositionally biased region" description="Basic and acidic residues" evidence="1">
    <location>
        <begin position="31"/>
        <end position="42"/>
    </location>
</feature>